<name>A0A2R8C9V7_9RHOB</name>
<keyword evidence="2 4" id="KW-0732">Signal</keyword>
<dbReference type="GO" id="GO:0055085">
    <property type="term" value="P:transmembrane transport"/>
    <property type="evidence" value="ECO:0007669"/>
    <property type="project" value="InterPro"/>
</dbReference>
<keyword evidence="3" id="KW-0574">Periplasm</keyword>
<sequence>MKLKALQLTRRSSLGAIVSVALATFGASAPAWAQEFSLRMQANTGPGLTPYIALEEFTENVKAMSGGRVEVQLFPVSALFPPNEGLEAVATGIVELGLTTGGYFAGQMGPIATMESGLPGAEANPWERNAFFYEKGFINIVRDAYAEHGVHYLAPNLGSPWELVSKVPLNSAADFEGKKIRGFGIEAEWWSSLGAEPVNVGGAEIYTALATGVVDAVRWGDESQNLAQGLQEIAKYYIKPAPMPAPNNHILVNQATWDSMPADLQAIMEGAAKLASMKYLTLTALSRGPARAELEAAGMEFTTIPADEWLAMQQKVRAIWAKYGEEDERAAEAVALLQEFLKELGR</sequence>
<feature type="chain" id="PRO_5015348776" evidence="4">
    <location>
        <begin position="34"/>
        <end position="346"/>
    </location>
</feature>
<evidence type="ECO:0000313" key="5">
    <source>
        <dbReference type="EMBL" id="SPJ29219.1"/>
    </source>
</evidence>
<dbReference type="Pfam" id="PF03480">
    <property type="entry name" value="DctP"/>
    <property type="match status" value="1"/>
</dbReference>
<proteinExistence type="predicted"/>
<keyword evidence="6" id="KW-1185">Reference proteome</keyword>
<dbReference type="AlphaFoldDB" id="A0A2R8C9V7"/>
<protein>
    <submittedName>
        <fullName evidence="5">Lactate-binding periplasmic protein</fullName>
    </submittedName>
</protein>
<evidence type="ECO:0000256" key="2">
    <source>
        <dbReference type="ARBA" id="ARBA00022729"/>
    </source>
</evidence>
<evidence type="ECO:0000256" key="3">
    <source>
        <dbReference type="ARBA" id="ARBA00022764"/>
    </source>
</evidence>
<organism evidence="5 6">
    <name type="scientific">Falsiruegeria mediterranea M17</name>
    <dbReference type="NCBI Taxonomy" id="1200281"/>
    <lineage>
        <taxon>Bacteria</taxon>
        <taxon>Pseudomonadati</taxon>
        <taxon>Pseudomonadota</taxon>
        <taxon>Alphaproteobacteria</taxon>
        <taxon>Rhodobacterales</taxon>
        <taxon>Roseobacteraceae</taxon>
        <taxon>Falsiruegeria</taxon>
    </lineage>
</organism>
<dbReference type="Gene3D" id="3.40.190.170">
    <property type="entry name" value="Bacterial extracellular solute-binding protein, family 7"/>
    <property type="match status" value="1"/>
</dbReference>
<dbReference type="RefSeq" id="WP_108788387.1">
    <property type="nucleotide sequence ID" value="NZ_ONZG01000006.1"/>
</dbReference>
<dbReference type="NCBIfam" id="NF037995">
    <property type="entry name" value="TRAP_S1"/>
    <property type="match status" value="1"/>
</dbReference>
<accession>A0A2R8C9V7</accession>
<evidence type="ECO:0000256" key="1">
    <source>
        <dbReference type="ARBA" id="ARBA00004418"/>
    </source>
</evidence>
<dbReference type="Proteomes" id="UP000244898">
    <property type="component" value="Unassembled WGS sequence"/>
</dbReference>
<comment type="subcellular location">
    <subcellularLocation>
        <location evidence="1">Periplasm</location>
    </subcellularLocation>
</comment>
<dbReference type="InterPro" id="IPR018389">
    <property type="entry name" value="DctP_fam"/>
</dbReference>
<dbReference type="PANTHER" id="PTHR33376:SF5">
    <property type="entry name" value="EXTRACYTOPLASMIC SOLUTE RECEPTOR PROTEIN"/>
    <property type="match status" value="1"/>
</dbReference>
<evidence type="ECO:0000256" key="4">
    <source>
        <dbReference type="SAM" id="SignalP"/>
    </source>
</evidence>
<evidence type="ECO:0000313" key="6">
    <source>
        <dbReference type="Proteomes" id="UP000244898"/>
    </source>
</evidence>
<dbReference type="OrthoDB" id="9769667at2"/>
<reference evidence="6" key="1">
    <citation type="submission" date="2018-03" db="EMBL/GenBank/DDBJ databases">
        <authorList>
            <person name="Rodrigo-Torres L."/>
            <person name="Arahal R. D."/>
            <person name="Lucena T."/>
        </authorList>
    </citation>
    <scope>NUCLEOTIDE SEQUENCE [LARGE SCALE GENOMIC DNA]</scope>
    <source>
        <strain evidence="6">CECT 7615</strain>
    </source>
</reference>
<dbReference type="PANTHER" id="PTHR33376">
    <property type="match status" value="1"/>
</dbReference>
<dbReference type="EMBL" id="ONZG01000006">
    <property type="protein sequence ID" value="SPJ29219.1"/>
    <property type="molecule type" value="Genomic_DNA"/>
</dbReference>
<feature type="signal peptide" evidence="4">
    <location>
        <begin position="1"/>
        <end position="33"/>
    </location>
</feature>
<gene>
    <name evidence="5" type="ORF">TRM7615_02732</name>
</gene>
<dbReference type="InterPro" id="IPR038404">
    <property type="entry name" value="TRAP_DctP_sf"/>
</dbReference>
<dbReference type="GO" id="GO:0042597">
    <property type="term" value="C:periplasmic space"/>
    <property type="evidence" value="ECO:0007669"/>
    <property type="project" value="UniProtKB-SubCell"/>
</dbReference>